<dbReference type="PROSITE" id="PS50109">
    <property type="entry name" value="HIS_KIN"/>
    <property type="match status" value="1"/>
</dbReference>
<evidence type="ECO:0000256" key="20">
    <source>
        <dbReference type="ARBA" id="ARBA00041776"/>
    </source>
</evidence>
<evidence type="ECO:0000256" key="22">
    <source>
        <dbReference type="SAM" id="Phobius"/>
    </source>
</evidence>
<evidence type="ECO:0000313" key="26">
    <source>
        <dbReference type="Proteomes" id="UP000550401"/>
    </source>
</evidence>
<dbReference type="EMBL" id="JACGXL010000002">
    <property type="protein sequence ID" value="MBA8887623.1"/>
    <property type="molecule type" value="Genomic_DNA"/>
</dbReference>
<keyword evidence="6" id="KW-1003">Cell membrane</keyword>
<dbReference type="GO" id="GO:0004721">
    <property type="term" value="F:phosphoprotein phosphatase activity"/>
    <property type="evidence" value="ECO:0007669"/>
    <property type="project" value="UniProtKB-KW"/>
</dbReference>
<dbReference type="InterPro" id="IPR003661">
    <property type="entry name" value="HisK_dim/P_dom"/>
</dbReference>
<evidence type="ECO:0000256" key="10">
    <source>
        <dbReference type="ARBA" id="ARBA00022777"/>
    </source>
</evidence>
<keyword evidence="10 25" id="KW-0418">Kinase</keyword>
<feature type="domain" description="HAMP" evidence="24">
    <location>
        <begin position="232"/>
        <end position="284"/>
    </location>
</feature>
<dbReference type="PANTHER" id="PTHR44936:SF9">
    <property type="entry name" value="SENSOR PROTEIN CREC"/>
    <property type="match status" value="1"/>
</dbReference>
<dbReference type="SMART" id="SM00387">
    <property type="entry name" value="HATPase_c"/>
    <property type="match status" value="1"/>
</dbReference>
<dbReference type="Proteomes" id="UP000550401">
    <property type="component" value="Unassembled WGS sequence"/>
</dbReference>
<reference evidence="25 26" key="1">
    <citation type="submission" date="2020-07" db="EMBL/GenBank/DDBJ databases">
        <title>Genomic Encyclopedia of Type Strains, Phase IV (KMG-V): Genome sequencing to study the core and pangenomes of soil and plant-associated prokaryotes.</title>
        <authorList>
            <person name="Whitman W."/>
        </authorList>
    </citation>
    <scope>NUCLEOTIDE SEQUENCE [LARGE SCALE GENOMIC DNA]</scope>
    <source>
        <strain evidence="25 26">RH2WT43</strain>
    </source>
</reference>
<gene>
    <name evidence="25" type="ORF">FHW12_001837</name>
</gene>
<feature type="domain" description="Histidine kinase" evidence="23">
    <location>
        <begin position="292"/>
        <end position="506"/>
    </location>
</feature>
<keyword evidence="15" id="KW-0902">Two-component regulatory system</keyword>
<protein>
    <recommendedName>
        <fullName evidence="19">Signal transduction histidine-protein kinase/phosphatase MprB</fullName>
        <ecNumber evidence="5">2.7.13.3</ecNumber>
    </recommendedName>
    <alternativeName>
        <fullName evidence="20">Mycobacterial persistence regulator B</fullName>
    </alternativeName>
</protein>
<comment type="cofactor">
    <cofactor evidence="2">
        <name>Mn(2+)</name>
        <dbReference type="ChEBI" id="CHEBI:29035"/>
    </cofactor>
</comment>
<dbReference type="GO" id="GO:0000155">
    <property type="term" value="F:phosphorelay sensor kinase activity"/>
    <property type="evidence" value="ECO:0007669"/>
    <property type="project" value="InterPro"/>
</dbReference>
<dbReference type="SUPFAM" id="SSF47384">
    <property type="entry name" value="Homodimeric domain of signal transducing histidine kinase"/>
    <property type="match status" value="1"/>
</dbReference>
<dbReference type="Gene3D" id="6.10.340.10">
    <property type="match status" value="1"/>
</dbReference>
<dbReference type="Pfam" id="PF02518">
    <property type="entry name" value="HATPase_c"/>
    <property type="match status" value="1"/>
</dbReference>
<dbReference type="GO" id="GO:0005524">
    <property type="term" value="F:ATP binding"/>
    <property type="evidence" value="ECO:0007669"/>
    <property type="project" value="UniProtKB-KW"/>
</dbReference>
<comment type="catalytic activity">
    <reaction evidence="1">
        <text>ATP + protein L-histidine = ADP + protein N-phospho-L-histidine.</text>
        <dbReference type="EC" id="2.7.13.3"/>
    </reaction>
</comment>
<feature type="region of interest" description="Disordered" evidence="21">
    <location>
        <begin position="92"/>
        <end position="149"/>
    </location>
</feature>
<dbReference type="Pfam" id="PF00512">
    <property type="entry name" value="HisKA"/>
    <property type="match status" value="1"/>
</dbReference>
<keyword evidence="7" id="KW-0597">Phosphoprotein</keyword>
<evidence type="ECO:0000256" key="4">
    <source>
        <dbReference type="ARBA" id="ARBA00004651"/>
    </source>
</evidence>
<evidence type="ECO:0000256" key="2">
    <source>
        <dbReference type="ARBA" id="ARBA00001936"/>
    </source>
</evidence>
<dbReference type="InterPro" id="IPR036097">
    <property type="entry name" value="HisK_dim/P_sf"/>
</dbReference>
<keyword evidence="12" id="KW-0067">ATP-binding</keyword>
<dbReference type="InterPro" id="IPR003660">
    <property type="entry name" value="HAMP_dom"/>
</dbReference>
<dbReference type="InterPro" id="IPR003594">
    <property type="entry name" value="HATPase_dom"/>
</dbReference>
<proteinExistence type="predicted"/>
<evidence type="ECO:0000256" key="7">
    <source>
        <dbReference type="ARBA" id="ARBA00022553"/>
    </source>
</evidence>
<dbReference type="AlphaFoldDB" id="A0A839EYB7"/>
<evidence type="ECO:0000256" key="15">
    <source>
        <dbReference type="ARBA" id="ARBA00023012"/>
    </source>
</evidence>
<comment type="subcellular location">
    <subcellularLocation>
        <location evidence="4">Cell membrane</location>
        <topology evidence="4">Multi-pass membrane protein</topology>
    </subcellularLocation>
</comment>
<dbReference type="CDD" id="cd00082">
    <property type="entry name" value="HisKA"/>
    <property type="match status" value="1"/>
</dbReference>
<evidence type="ECO:0000256" key="3">
    <source>
        <dbReference type="ARBA" id="ARBA00001946"/>
    </source>
</evidence>
<dbReference type="EC" id="2.7.13.3" evidence="5"/>
<evidence type="ECO:0000256" key="6">
    <source>
        <dbReference type="ARBA" id="ARBA00022475"/>
    </source>
</evidence>
<dbReference type="InterPro" id="IPR036890">
    <property type="entry name" value="HATPase_C_sf"/>
</dbReference>
<evidence type="ECO:0000256" key="9">
    <source>
        <dbReference type="ARBA" id="ARBA00022741"/>
    </source>
</evidence>
<dbReference type="SUPFAM" id="SSF158472">
    <property type="entry name" value="HAMP domain-like"/>
    <property type="match status" value="1"/>
</dbReference>
<dbReference type="CDD" id="cd06225">
    <property type="entry name" value="HAMP"/>
    <property type="match status" value="1"/>
</dbReference>
<dbReference type="SUPFAM" id="SSF55874">
    <property type="entry name" value="ATPase domain of HSP90 chaperone/DNA topoisomerase II/histidine kinase"/>
    <property type="match status" value="1"/>
</dbReference>
<evidence type="ECO:0000313" key="25">
    <source>
        <dbReference type="EMBL" id="MBA8887623.1"/>
    </source>
</evidence>
<evidence type="ECO:0000256" key="21">
    <source>
        <dbReference type="SAM" id="MobiDB-lite"/>
    </source>
</evidence>
<dbReference type="PROSITE" id="PS50885">
    <property type="entry name" value="HAMP"/>
    <property type="match status" value="1"/>
</dbReference>
<keyword evidence="8 25" id="KW-0808">Transferase</keyword>
<evidence type="ECO:0000256" key="1">
    <source>
        <dbReference type="ARBA" id="ARBA00000085"/>
    </source>
</evidence>
<dbReference type="PANTHER" id="PTHR44936">
    <property type="entry name" value="SENSOR PROTEIN CREC"/>
    <property type="match status" value="1"/>
</dbReference>
<keyword evidence="16" id="KW-0346">Stress response</keyword>
<dbReference type="RefSeq" id="WP_182530675.1">
    <property type="nucleotide sequence ID" value="NZ_JACGXL010000002.1"/>
</dbReference>
<dbReference type="InterPro" id="IPR005467">
    <property type="entry name" value="His_kinase_dom"/>
</dbReference>
<evidence type="ECO:0000256" key="13">
    <source>
        <dbReference type="ARBA" id="ARBA00022842"/>
    </source>
</evidence>
<evidence type="ECO:0000256" key="19">
    <source>
        <dbReference type="ARBA" id="ARBA00040454"/>
    </source>
</evidence>
<keyword evidence="22" id="KW-1133">Transmembrane helix</keyword>
<dbReference type="SMART" id="SM00304">
    <property type="entry name" value="HAMP"/>
    <property type="match status" value="1"/>
</dbReference>
<keyword evidence="26" id="KW-1185">Reference proteome</keyword>
<keyword evidence="22" id="KW-0472">Membrane</keyword>
<keyword evidence="9" id="KW-0547">Nucleotide-binding</keyword>
<evidence type="ECO:0000259" key="24">
    <source>
        <dbReference type="PROSITE" id="PS50885"/>
    </source>
</evidence>
<keyword evidence="17" id="KW-0843">Virulence</keyword>
<feature type="transmembrane region" description="Helical" evidence="22">
    <location>
        <begin position="12"/>
        <end position="34"/>
    </location>
</feature>
<name>A0A839EYB7_9GAMM</name>
<evidence type="ECO:0000256" key="14">
    <source>
        <dbReference type="ARBA" id="ARBA00022912"/>
    </source>
</evidence>
<evidence type="ECO:0000256" key="16">
    <source>
        <dbReference type="ARBA" id="ARBA00023016"/>
    </source>
</evidence>
<keyword evidence="13" id="KW-0460">Magnesium</keyword>
<keyword evidence="22" id="KW-0812">Transmembrane</keyword>
<dbReference type="GO" id="GO:0005886">
    <property type="term" value="C:plasma membrane"/>
    <property type="evidence" value="ECO:0007669"/>
    <property type="project" value="UniProtKB-SubCell"/>
</dbReference>
<accession>A0A839EYB7</accession>
<comment type="cofactor">
    <cofactor evidence="3">
        <name>Mg(2+)</name>
        <dbReference type="ChEBI" id="CHEBI:18420"/>
    </cofactor>
</comment>
<keyword evidence="11" id="KW-0378">Hydrolase</keyword>
<evidence type="ECO:0000256" key="8">
    <source>
        <dbReference type="ARBA" id="ARBA00022679"/>
    </source>
</evidence>
<evidence type="ECO:0000256" key="12">
    <source>
        <dbReference type="ARBA" id="ARBA00022840"/>
    </source>
</evidence>
<organism evidence="25 26">
    <name type="scientific">Dokdonella fugitiva</name>
    <dbReference type="NCBI Taxonomy" id="328517"/>
    <lineage>
        <taxon>Bacteria</taxon>
        <taxon>Pseudomonadati</taxon>
        <taxon>Pseudomonadota</taxon>
        <taxon>Gammaproteobacteria</taxon>
        <taxon>Lysobacterales</taxon>
        <taxon>Rhodanobacteraceae</taxon>
        <taxon>Dokdonella</taxon>
    </lineage>
</organism>
<evidence type="ECO:0000256" key="18">
    <source>
        <dbReference type="ARBA" id="ARBA00023211"/>
    </source>
</evidence>
<evidence type="ECO:0000256" key="5">
    <source>
        <dbReference type="ARBA" id="ARBA00012438"/>
    </source>
</evidence>
<feature type="compositionally biased region" description="Pro residues" evidence="21">
    <location>
        <begin position="99"/>
        <end position="132"/>
    </location>
</feature>
<dbReference type="SMART" id="SM00388">
    <property type="entry name" value="HisKA"/>
    <property type="match status" value="1"/>
</dbReference>
<evidence type="ECO:0000259" key="23">
    <source>
        <dbReference type="PROSITE" id="PS50109"/>
    </source>
</evidence>
<sequence>MSGPRSKLRLRLWQRLFIAFALLSGAVLLGFLAWQQHAFRGAFLDYLDAVALRRLAPSAERLATAYAEHGDWQFLRSAPRRLGDYVELDRWRPRGRPDAAPPPGDVPPPPADLPPPPGDMPPPPPGDMPPPDDAAREPRRGPPRGPPDLMQRLLLVDAQGERVVGNPHVSADAPSIAVMLDGREVGRLRLGRQPELGDAIDSAFARAQARDALIAGLAILALALPLAFALARRLLAPVRALAQATRALADGDYARRVDASRSDELGELAGDFNHLALTLDRNREARRAWGADIAHELRTPLSVLRGEVQALQDGVRLPTPAAFDSLQAECERLGGLVEDLYQLALADAGALEYRFEPLDFAELVQQAAAMQVAGCADDGLALELPAASRIVVRGDARRLAQLVDNLLANARRHTESPGRIRLALSARDGSVRLVVDDTPPGVPSQALPKLFDRLYRVDAARSRVHGGAGLGLAICRAIVDAHEGRIDAQPSPLGGLRIVVELPLAAEGRA</sequence>
<dbReference type="FunFam" id="3.30.565.10:FF:000006">
    <property type="entry name" value="Sensor histidine kinase WalK"/>
    <property type="match status" value="1"/>
</dbReference>
<keyword evidence="18" id="KW-0464">Manganese</keyword>
<dbReference type="Pfam" id="PF00672">
    <property type="entry name" value="HAMP"/>
    <property type="match status" value="1"/>
</dbReference>
<dbReference type="Gene3D" id="1.10.287.130">
    <property type="match status" value="1"/>
</dbReference>
<evidence type="ECO:0000256" key="11">
    <source>
        <dbReference type="ARBA" id="ARBA00022801"/>
    </source>
</evidence>
<dbReference type="PRINTS" id="PR00344">
    <property type="entry name" value="BCTRLSENSOR"/>
</dbReference>
<dbReference type="InterPro" id="IPR004358">
    <property type="entry name" value="Sig_transdc_His_kin-like_C"/>
</dbReference>
<dbReference type="InterPro" id="IPR050980">
    <property type="entry name" value="2C_sensor_his_kinase"/>
</dbReference>
<dbReference type="Gene3D" id="3.30.565.10">
    <property type="entry name" value="Histidine kinase-like ATPase, C-terminal domain"/>
    <property type="match status" value="1"/>
</dbReference>
<evidence type="ECO:0000256" key="17">
    <source>
        <dbReference type="ARBA" id="ARBA00023026"/>
    </source>
</evidence>
<comment type="caution">
    <text evidence="25">The sequence shown here is derived from an EMBL/GenBank/DDBJ whole genome shotgun (WGS) entry which is preliminary data.</text>
</comment>
<keyword evidence="14" id="KW-0904">Protein phosphatase</keyword>